<accession>A0AA96Y955</accession>
<feature type="region of interest" description="Disordered" evidence="1">
    <location>
        <begin position="668"/>
        <end position="695"/>
    </location>
</feature>
<dbReference type="Pfam" id="PF13672">
    <property type="entry name" value="PP2C_2"/>
    <property type="match status" value="1"/>
</dbReference>
<feature type="compositionally biased region" description="Polar residues" evidence="1">
    <location>
        <begin position="265"/>
        <end position="276"/>
    </location>
</feature>
<feature type="compositionally biased region" description="Low complexity" evidence="1">
    <location>
        <begin position="733"/>
        <end position="743"/>
    </location>
</feature>
<organism evidence="3">
    <name type="scientific">Thermoleptolyngbya oregonensis NK1-22</name>
    <dbReference type="NCBI Taxonomy" id="2547457"/>
    <lineage>
        <taxon>Bacteria</taxon>
        <taxon>Bacillati</taxon>
        <taxon>Cyanobacteriota</taxon>
        <taxon>Cyanophyceae</taxon>
        <taxon>Oculatellales</taxon>
        <taxon>Oculatellaceae</taxon>
        <taxon>Thermoleptolyngbya</taxon>
    </lineage>
</organism>
<sequence>MLYCSNYSCQAPNSERSKFCQKCRTPLTKRYLWAIGPGAESCRTDELVANRYLVKGGRVLLDTKPGLLPGISTEQIPDNLLPYLRLSPYALHLPQVYDWVRLESAGGPEKLALLERSPLYLPNTPSDADPPASDPQLFPSLTDLWPRSSALRQLNWLWQIAHLWQPFATEQVVSSLLMPDLLRVEGPLVRLMELQLDASGIEPTLADLGSLWQQWLPSAHAKVSPHLDALCQDMIRGQLHASEQVIERLDEALWTVAQASSRQVSLATRTDQGPSRQRNEDACYPPSGTVQTLALTPTVTPLLIVCDGIGGHQGGDVASNLAIAAVQQHLQSSDLSRLSPLALMQELEAAACAANDLISQRNDEEHRQDRQRMGTTLVMALVRGHELYLAHVGDSRAYWITPWNCHQITQDDDVASREVRMGYSFYREALQHASSGSLVQALGMSSSSLLHANVQRFVLDDDSLFLLCSDGLSDNDRVEQYWDLELLPVLGGRANLEIVTQRLIDLANSQNGHDNVTVGIVHVQLPSLSPTKLAPTQLPGVEVAPAPTAIASTAVVSPVSSPSAQAAQASKPSPNLSPQPSEPALPKTQVVSPVAAKPRPLPLLLTLLALLGAGALGYWLMRDRLASLTGFPPAPTLSPPAEEDPAIALQPGAFLLIGRAAEGAPGETSGLVLLPSSSTVEGSPTASPSPAPPATAGLAIAPGSVLMVLERRPLDDPTWLKLKVCSTEQAVAPTPAASPTSSPAAPPIAPDNGSASSANPTLPASPIGSPIREVPAPPAADTPDAPLPPGRSAIAPPGAEGWVALNDLRPLMMPNPTPTDAQRGVCVSSAPTPDLPAPPSSPPPVVPPAEPTTPPSDPPASPPVG</sequence>
<feature type="compositionally biased region" description="Low complexity" evidence="1">
    <location>
        <begin position="562"/>
        <end position="574"/>
    </location>
</feature>
<dbReference type="AlphaFoldDB" id="A0AA96Y955"/>
<dbReference type="SMART" id="SM00331">
    <property type="entry name" value="PP2C_SIG"/>
    <property type="match status" value="1"/>
</dbReference>
<feature type="compositionally biased region" description="Pro residues" evidence="1">
    <location>
        <begin position="775"/>
        <end position="789"/>
    </location>
</feature>
<dbReference type="SMART" id="SM00332">
    <property type="entry name" value="PP2Cc"/>
    <property type="match status" value="1"/>
</dbReference>
<name>A0AA96Y955_9CYAN</name>
<feature type="compositionally biased region" description="Pro residues" evidence="1">
    <location>
        <begin position="833"/>
        <end position="865"/>
    </location>
</feature>
<dbReference type="PROSITE" id="PS51746">
    <property type="entry name" value="PPM_2"/>
    <property type="match status" value="1"/>
</dbReference>
<dbReference type="CDD" id="cd00143">
    <property type="entry name" value="PP2Cc"/>
    <property type="match status" value="1"/>
</dbReference>
<feature type="domain" description="PPM-type phosphatase" evidence="2">
    <location>
        <begin position="286"/>
        <end position="523"/>
    </location>
</feature>
<dbReference type="InterPro" id="IPR036457">
    <property type="entry name" value="PPM-type-like_dom_sf"/>
</dbReference>
<gene>
    <name evidence="3" type="ORF">HNI00_19900</name>
</gene>
<evidence type="ECO:0000313" key="3">
    <source>
        <dbReference type="EMBL" id="WOB45154.1"/>
    </source>
</evidence>
<dbReference type="KEGG" id="tog:HNI00_19900"/>
<dbReference type="Gene3D" id="3.60.40.10">
    <property type="entry name" value="PPM-type phosphatase domain"/>
    <property type="match status" value="1"/>
</dbReference>
<feature type="compositionally biased region" description="Polar residues" evidence="1">
    <location>
        <begin position="753"/>
        <end position="762"/>
    </location>
</feature>
<dbReference type="EMBL" id="CP053540">
    <property type="protein sequence ID" value="WOB45154.1"/>
    <property type="molecule type" value="Genomic_DNA"/>
</dbReference>
<reference evidence="3" key="1">
    <citation type="submission" date="2020-05" db="EMBL/GenBank/DDBJ databases">
        <authorList>
            <person name="Zhu T."/>
            <person name="Keshari N."/>
            <person name="Lu X."/>
        </authorList>
    </citation>
    <scope>NUCLEOTIDE SEQUENCE</scope>
    <source>
        <strain evidence="3">NK1-22</strain>
    </source>
</reference>
<dbReference type="RefSeq" id="WP_316788798.1">
    <property type="nucleotide sequence ID" value="NZ_CP053540.1"/>
</dbReference>
<evidence type="ECO:0000256" key="1">
    <source>
        <dbReference type="SAM" id="MobiDB-lite"/>
    </source>
</evidence>
<feature type="region of interest" description="Disordered" evidence="1">
    <location>
        <begin position="733"/>
        <end position="865"/>
    </location>
</feature>
<dbReference type="InterPro" id="IPR001932">
    <property type="entry name" value="PPM-type_phosphatase-like_dom"/>
</dbReference>
<feature type="region of interest" description="Disordered" evidence="1">
    <location>
        <begin position="562"/>
        <end position="591"/>
    </location>
</feature>
<feature type="region of interest" description="Disordered" evidence="1">
    <location>
        <begin position="265"/>
        <end position="285"/>
    </location>
</feature>
<evidence type="ECO:0000259" key="2">
    <source>
        <dbReference type="PROSITE" id="PS51746"/>
    </source>
</evidence>
<proteinExistence type="predicted"/>
<dbReference type="SUPFAM" id="SSF81606">
    <property type="entry name" value="PP2C-like"/>
    <property type="match status" value="1"/>
</dbReference>
<protein>
    <submittedName>
        <fullName evidence="3">SpoIIE family protein phosphatase</fullName>
    </submittedName>
</protein>